<comment type="caution">
    <text evidence="5">The sequence shown here is derived from an EMBL/GenBank/DDBJ whole genome shotgun (WGS) entry which is preliminary data.</text>
</comment>
<dbReference type="EMBL" id="JBBWWR010000005">
    <property type="protein sequence ID" value="KAK8967023.1"/>
    <property type="molecule type" value="Genomic_DNA"/>
</dbReference>
<evidence type="ECO:0000313" key="5">
    <source>
        <dbReference type="EMBL" id="KAK8967023.1"/>
    </source>
</evidence>
<organism evidence="5 6">
    <name type="scientific">Platanthera guangdongensis</name>
    <dbReference type="NCBI Taxonomy" id="2320717"/>
    <lineage>
        <taxon>Eukaryota</taxon>
        <taxon>Viridiplantae</taxon>
        <taxon>Streptophyta</taxon>
        <taxon>Embryophyta</taxon>
        <taxon>Tracheophyta</taxon>
        <taxon>Spermatophyta</taxon>
        <taxon>Magnoliopsida</taxon>
        <taxon>Liliopsida</taxon>
        <taxon>Asparagales</taxon>
        <taxon>Orchidaceae</taxon>
        <taxon>Orchidoideae</taxon>
        <taxon>Orchideae</taxon>
        <taxon>Orchidinae</taxon>
        <taxon>Platanthera</taxon>
    </lineage>
</organism>
<dbReference type="Pfam" id="PF13812">
    <property type="entry name" value="PPR_3"/>
    <property type="match status" value="1"/>
</dbReference>
<feature type="region of interest" description="Disordered" evidence="4">
    <location>
        <begin position="1"/>
        <end position="22"/>
    </location>
</feature>
<dbReference type="InterPro" id="IPR002885">
    <property type="entry name" value="PPR_rpt"/>
</dbReference>
<gene>
    <name evidence="5" type="ORF">KSP40_PGU003968</name>
</gene>
<evidence type="ECO:0000256" key="1">
    <source>
        <dbReference type="ARBA" id="ARBA00007626"/>
    </source>
</evidence>
<name>A0ABR2MST7_9ASPA</name>
<dbReference type="Proteomes" id="UP001412067">
    <property type="component" value="Unassembled WGS sequence"/>
</dbReference>
<feature type="compositionally biased region" description="Pro residues" evidence="4">
    <location>
        <begin position="12"/>
        <end position="22"/>
    </location>
</feature>
<proteinExistence type="inferred from homology"/>
<keyword evidence="2" id="KW-0677">Repeat</keyword>
<sequence>MPSSVACTADLSPPPPPPPPPRHILHPRGCVVRCWQTPGSSVFPRGNGPSGLFTSCSQLRPPHRRPRLCGPSRVCKMYCPSIDQTGPPPNVSTFNSLRSTLCNADKMYFCIDLLRDVNDLGLFPDISMYKALIPALSMAGKIDEAFRILSCAMQQGHRPFPSLYAAILEAMYCAGRFSDVVFFGDMLERGHPPNRPAYSMLVKMCVRGGRVVEAANFLVEMSEMGLVPMSNSVDMVVEVSKHCGKHDLARRMEQAVG</sequence>
<feature type="repeat" description="PPR" evidence="3">
    <location>
        <begin position="125"/>
        <end position="159"/>
    </location>
</feature>
<dbReference type="PANTHER" id="PTHR47938">
    <property type="entry name" value="RESPIRATORY COMPLEX I CHAPERONE (CIA84), PUTATIVE (AFU_ORTHOLOGUE AFUA_2G06020)-RELATED"/>
    <property type="match status" value="1"/>
</dbReference>
<protein>
    <recommendedName>
        <fullName evidence="7">Pentatricopeptide repeat-containing protein</fullName>
    </recommendedName>
</protein>
<dbReference type="Gene3D" id="1.25.40.10">
    <property type="entry name" value="Tetratricopeptide repeat domain"/>
    <property type="match status" value="2"/>
</dbReference>
<evidence type="ECO:0000256" key="3">
    <source>
        <dbReference type="PROSITE-ProRule" id="PRU00708"/>
    </source>
</evidence>
<evidence type="ECO:0000256" key="2">
    <source>
        <dbReference type="ARBA" id="ARBA00022737"/>
    </source>
</evidence>
<dbReference type="NCBIfam" id="TIGR00756">
    <property type="entry name" value="PPR"/>
    <property type="match status" value="1"/>
</dbReference>
<evidence type="ECO:0008006" key="7">
    <source>
        <dbReference type="Google" id="ProtNLM"/>
    </source>
</evidence>
<evidence type="ECO:0000313" key="6">
    <source>
        <dbReference type="Proteomes" id="UP001412067"/>
    </source>
</evidence>
<evidence type="ECO:0000256" key="4">
    <source>
        <dbReference type="SAM" id="MobiDB-lite"/>
    </source>
</evidence>
<dbReference type="PANTHER" id="PTHR47938:SF35">
    <property type="entry name" value="PENTATRICOPEPTIDE REPEAT-CONTAINING PROTEIN 4, MITOCHONDRIAL-RELATED"/>
    <property type="match status" value="1"/>
</dbReference>
<accession>A0ABR2MST7</accession>
<feature type="repeat" description="PPR" evidence="3">
    <location>
        <begin position="194"/>
        <end position="228"/>
    </location>
</feature>
<dbReference type="Pfam" id="PF01535">
    <property type="entry name" value="PPR"/>
    <property type="match status" value="1"/>
</dbReference>
<dbReference type="PROSITE" id="PS51375">
    <property type="entry name" value="PPR"/>
    <property type="match status" value="2"/>
</dbReference>
<dbReference type="InterPro" id="IPR011990">
    <property type="entry name" value="TPR-like_helical_dom_sf"/>
</dbReference>
<comment type="similarity">
    <text evidence="1">Belongs to the PPR family. P subfamily.</text>
</comment>
<reference evidence="5 6" key="1">
    <citation type="journal article" date="2022" name="Nat. Plants">
        <title>Genomes of leafy and leafless Platanthera orchids illuminate the evolution of mycoheterotrophy.</title>
        <authorList>
            <person name="Li M.H."/>
            <person name="Liu K.W."/>
            <person name="Li Z."/>
            <person name="Lu H.C."/>
            <person name="Ye Q.L."/>
            <person name="Zhang D."/>
            <person name="Wang J.Y."/>
            <person name="Li Y.F."/>
            <person name="Zhong Z.M."/>
            <person name="Liu X."/>
            <person name="Yu X."/>
            <person name="Liu D.K."/>
            <person name="Tu X.D."/>
            <person name="Liu B."/>
            <person name="Hao Y."/>
            <person name="Liao X.Y."/>
            <person name="Jiang Y.T."/>
            <person name="Sun W.H."/>
            <person name="Chen J."/>
            <person name="Chen Y.Q."/>
            <person name="Ai Y."/>
            <person name="Zhai J.W."/>
            <person name="Wu S.S."/>
            <person name="Zhou Z."/>
            <person name="Hsiao Y.Y."/>
            <person name="Wu W.L."/>
            <person name="Chen Y.Y."/>
            <person name="Lin Y.F."/>
            <person name="Hsu J.L."/>
            <person name="Li C.Y."/>
            <person name="Wang Z.W."/>
            <person name="Zhao X."/>
            <person name="Zhong W.Y."/>
            <person name="Ma X.K."/>
            <person name="Ma L."/>
            <person name="Huang J."/>
            <person name="Chen G.Z."/>
            <person name="Huang M.Z."/>
            <person name="Huang L."/>
            <person name="Peng D.H."/>
            <person name="Luo Y.B."/>
            <person name="Zou S.Q."/>
            <person name="Chen S.P."/>
            <person name="Lan S."/>
            <person name="Tsai W.C."/>
            <person name="Van de Peer Y."/>
            <person name="Liu Z.J."/>
        </authorList>
    </citation>
    <scope>NUCLEOTIDE SEQUENCE [LARGE SCALE GENOMIC DNA]</scope>
    <source>
        <strain evidence="5">Lor288</strain>
    </source>
</reference>
<keyword evidence="6" id="KW-1185">Reference proteome</keyword>